<accession>A0ABZ2IJV0</accession>
<protein>
    <submittedName>
        <fullName evidence="1">Uncharacterized protein</fullName>
    </submittedName>
</protein>
<evidence type="ECO:0000313" key="2">
    <source>
        <dbReference type="Proteomes" id="UP001320603"/>
    </source>
</evidence>
<dbReference type="Proteomes" id="UP001320603">
    <property type="component" value="Chromosome"/>
</dbReference>
<keyword evidence="2" id="KW-1185">Reference proteome</keyword>
<evidence type="ECO:0000313" key="1">
    <source>
        <dbReference type="EMBL" id="WWV66315.1"/>
    </source>
</evidence>
<dbReference type="EMBL" id="CP146284">
    <property type="protein sequence ID" value="WWV66315.1"/>
    <property type="molecule type" value="Genomic_DNA"/>
</dbReference>
<sequence length="175" mass="21226">MMRILLILLSLSYIFPLNSVGQEIVRFKKQQMKESVCLYSLEDEKLRKKLPDKMVPMGFEREGTLKWFRDCQQLLQKEFANISDEEYTYLRRIRWYIWMFHDGTCQHNYFYVPDAEETFKHVKDLEIHLANLVEQMDSLRFQPDQIRLSDPRNKSINMADTMVPLFYLRKKIDDK</sequence>
<dbReference type="RefSeq" id="WP_251968044.1">
    <property type="nucleotide sequence ID" value="NZ_CP146284.1"/>
</dbReference>
<reference evidence="1 2" key="1">
    <citation type="submission" date="2024-02" db="EMBL/GenBank/DDBJ databases">
        <title>Whole genome sequencing of Parabacteroides sp. AD58.</title>
        <authorList>
            <person name="Chaplin A.V."/>
            <person name="Pikina A.P."/>
            <person name="Sokolova S.R."/>
            <person name="Korostin D.O."/>
            <person name="Efimov B.A."/>
        </authorList>
    </citation>
    <scope>NUCLEOTIDE SEQUENCE [LARGE SCALE GENOMIC DNA]</scope>
    <source>
        <strain evidence="1 2">AD58</strain>
    </source>
</reference>
<gene>
    <name evidence="1" type="ORF">NEE14_015295</name>
</gene>
<organism evidence="1 2">
    <name type="scientific">Parabacteroides absconsus</name>
    <dbReference type="NCBI Taxonomy" id="2951805"/>
    <lineage>
        <taxon>Bacteria</taxon>
        <taxon>Pseudomonadati</taxon>
        <taxon>Bacteroidota</taxon>
        <taxon>Bacteroidia</taxon>
        <taxon>Bacteroidales</taxon>
        <taxon>Tannerellaceae</taxon>
        <taxon>Parabacteroides</taxon>
    </lineage>
</organism>
<name>A0ABZ2IJV0_9BACT</name>
<proteinExistence type="predicted"/>